<name>A0A1M5A052_9BACT</name>
<protein>
    <submittedName>
        <fullName evidence="1">Uncharacterized protein</fullName>
    </submittedName>
</protein>
<reference evidence="1 2" key="1">
    <citation type="submission" date="2016-11" db="EMBL/GenBank/DDBJ databases">
        <authorList>
            <person name="Jaros S."/>
            <person name="Januszkiewicz K."/>
            <person name="Wedrychowicz H."/>
        </authorList>
    </citation>
    <scope>NUCLEOTIDE SEQUENCE [LARGE SCALE GENOMIC DNA]</scope>
    <source>
        <strain evidence="1 2">DSM 26910</strain>
    </source>
</reference>
<keyword evidence="2" id="KW-1185">Reference proteome</keyword>
<dbReference type="AlphaFoldDB" id="A0A1M5A052"/>
<dbReference type="STRING" id="1484053.SAMN05444274_104130"/>
<evidence type="ECO:0000313" key="1">
    <source>
        <dbReference type="EMBL" id="SHF23659.1"/>
    </source>
</evidence>
<gene>
    <name evidence="1" type="ORF">SAMN05444274_104130</name>
</gene>
<dbReference type="EMBL" id="FQUM01000004">
    <property type="protein sequence ID" value="SHF23659.1"/>
    <property type="molecule type" value="Genomic_DNA"/>
</dbReference>
<dbReference type="Proteomes" id="UP000184164">
    <property type="component" value="Unassembled WGS sequence"/>
</dbReference>
<evidence type="ECO:0000313" key="2">
    <source>
        <dbReference type="Proteomes" id="UP000184164"/>
    </source>
</evidence>
<accession>A0A1M5A052</accession>
<proteinExistence type="predicted"/>
<organism evidence="1 2">
    <name type="scientific">Mariniphaga anaerophila</name>
    <dbReference type="NCBI Taxonomy" id="1484053"/>
    <lineage>
        <taxon>Bacteria</taxon>
        <taxon>Pseudomonadati</taxon>
        <taxon>Bacteroidota</taxon>
        <taxon>Bacteroidia</taxon>
        <taxon>Marinilabiliales</taxon>
        <taxon>Prolixibacteraceae</taxon>
        <taxon>Mariniphaga</taxon>
    </lineage>
</organism>
<sequence length="64" mass="7664">MVGLNSHSKDFLIISFPGKVFPGFFWLKRKKQPFELLNFCRRFPVFLHLSSAVRIRMIDYFINL</sequence>